<dbReference type="SUPFAM" id="SSF52540">
    <property type="entry name" value="P-loop containing nucleoside triphosphate hydrolases"/>
    <property type="match status" value="1"/>
</dbReference>
<keyword evidence="15" id="KW-1185">Reference proteome</keyword>
<dbReference type="SUPFAM" id="SSF50615">
    <property type="entry name" value="N-terminal domain of alpha and beta subunits of F1 ATP synthase"/>
    <property type="match status" value="1"/>
</dbReference>
<dbReference type="RefSeq" id="WP_148981151.1">
    <property type="nucleotide sequence ID" value="NZ_CP043315.1"/>
</dbReference>
<evidence type="ECO:0000256" key="12">
    <source>
        <dbReference type="HAMAP-Rule" id="MF_01347"/>
    </source>
</evidence>
<gene>
    <name evidence="12 14" type="primary">atpD</name>
    <name evidence="14" type="ORF">FZC35_01970</name>
</gene>
<comment type="catalytic activity">
    <reaction evidence="12">
        <text>ATP + H2O + 4 H(+)(in) = ADP + phosphate + 5 H(+)(out)</text>
        <dbReference type="Rhea" id="RHEA:57720"/>
        <dbReference type="ChEBI" id="CHEBI:15377"/>
        <dbReference type="ChEBI" id="CHEBI:15378"/>
        <dbReference type="ChEBI" id="CHEBI:30616"/>
        <dbReference type="ChEBI" id="CHEBI:43474"/>
        <dbReference type="ChEBI" id="CHEBI:456216"/>
        <dbReference type="EC" id="7.1.2.2"/>
    </reaction>
</comment>
<evidence type="ECO:0000256" key="3">
    <source>
        <dbReference type="ARBA" id="ARBA00022448"/>
    </source>
</evidence>
<dbReference type="SMART" id="SM00382">
    <property type="entry name" value="AAA"/>
    <property type="match status" value="1"/>
</dbReference>
<keyword evidence="7 12" id="KW-1278">Translocase</keyword>
<keyword evidence="9 12" id="KW-0472">Membrane</keyword>
<dbReference type="PROSITE" id="PS00152">
    <property type="entry name" value="ATPASE_ALPHA_BETA"/>
    <property type="match status" value="1"/>
</dbReference>
<dbReference type="CDD" id="cd18115">
    <property type="entry name" value="ATP-synt_F1_beta_N"/>
    <property type="match status" value="1"/>
</dbReference>
<dbReference type="Gene3D" id="1.10.1140.10">
    <property type="entry name" value="Bovine Mitochondrial F1-atpase, Atp Synthase Beta Chain, Chain D, domain 3"/>
    <property type="match status" value="1"/>
</dbReference>
<dbReference type="GO" id="GO:0045259">
    <property type="term" value="C:proton-transporting ATP synthase complex"/>
    <property type="evidence" value="ECO:0007669"/>
    <property type="project" value="UniProtKB-KW"/>
</dbReference>
<dbReference type="InterPro" id="IPR000194">
    <property type="entry name" value="ATPase_F1/V1/A1_a/bsu_nucl-bd"/>
</dbReference>
<evidence type="ECO:0000313" key="14">
    <source>
        <dbReference type="EMBL" id="QEK38304.1"/>
    </source>
</evidence>
<dbReference type="OrthoDB" id="9801639at2"/>
<dbReference type="InterPro" id="IPR050053">
    <property type="entry name" value="ATPase_alpha/beta_chains"/>
</dbReference>
<dbReference type="InterPro" id="IPR027417">
    <property type="entry name" value="P-loop_NTPase"/>
</dbReference>
<dbReference type="GO" id="GO:0046933">
    <property type="term" value="F:proton-transporting ATP synthase activity, rotational mechanism"/>
    <property type="evidence" value="ECO:0007669"/>
    <property type="project" value="UniProtKB-UniRule"/>
</dbReference>
<dbReference type="InterPro" id="IPR024034">
    <property type="entry name" value="ATPase_F1/V1_b/a_C"/>
</dbReference>
<dbReference type="NCBIfam" id="TIGR01039">
    <property type="entry name" value="atpD"/>
    <property type="match status" value="1"/>
</dbReference>
<dbReference type="InterPro" id="IPR055190">
    <property type="entry name" value="ATP-synt_VA_C"/>
</dbReference>
<dbReference type="FunFam" id="3.40.50.300:FF:001630">
    <property type="entry name" value="ATP synthase subunit beta"/>
    <property type="match status" value="1"/>
</dbReference>
<dbReference type="InterPro" id="IPR003593">
    <property type="entry name" value="AAA+_ATPase"/>
</dbReference>
<dbReference type="InterPro" id="IPR020003">
    <property type="entry name" value="ATPase_a/bsu_AS"/>
</dbReference>
<dbReference type="GO" id="GO:0005886">
    <property type="term" value="C:plasma membrane"/>
    <property type="evidence" value="ECO:0007669"/>
    <property type="project" value="UniProtKB-SubCell"/>
</dbReference>
<feature type="binding site" evidence="12">
    <location>
        <begin position="158"/>
        <end position="165"/>
    </location>
    <ligand>
        <name>ATP</name>
        <dbReference type="ChEBI" id="CHEBI:30616"/>
    </ligand>
</feature>
<organism evidence="14 15">
    <name type="scientific">Candidatus Cytomitobacter indipagum</name>
    <dbReference type="NCBI Taxonomy" id="2601575"/>
    <lineage>
        <taxon>Bacteria</taxon>
        <taxon>Pseudomonadati</taxon>
        <taxon>Pseudomonadota</taxon>
        <taxon>Alphaproteobacteria</taxon>
        <taxon>Holosporales</taxon>
        <taxon>Holosporaceae</taxon>
        <taxon>Candidatus Cytomitobacter</taxon>
    </lineage>
</organism>
<dbReference type="Pfam" id="PF22919">
    <property type="entry name" value="ATP-synt_VA_C"/>
    <property type="match status" value="1"/>
</dbReference>
<dbReference type="Pfam" id="PF00006">
    <property type="entry name" value="ATP-synt_ab"/>
    <property type="match status" value="1"/>
</dbReference>
<dbReference type="SUPFAM" id="SSF47917">
    <property type="entry name" value="C-terminal domain of alpha and beta subunits of F1 ATP synthase"/>
    <property type="match status" value="1"/>
</dbReference>
<dbReference type="HAMAP" id="MF_01347">
    <property type="entry name" value="ATP_synth_beta_bact"/>
    <property type="match status" value="1"/>
</dbReference>
<evidence type="ECO:0000256" key="1">
    <source>
        <dbReference type="ARBA" id="ARBA00004170"/>
    </source>
</evidence>
<comment type="similarity">
    <text evidence="2 12">Belongs to the ATPase alpha/beta chains family.</text>
</comment>
<dbReference type="InterPro" id="IPR005722">
    <property type="entry name" value="ATP_synth_F1_bsu"/>
</dbReference>
<comment type="function">
    <text evidence="12">Produces ATP from ADP in the presence of a proton gradient across the membrane. The catalytic sites are hosted primarily by the beta subunits.</text>
</comment>
<dbReference type="EMBL" id="CP043315">
    <property type="protein sequence ID" value="QEK38304.1"/>
    <property type="molecule type" value="Genomic_DNA"/>
</dbReference>
<protein>
    <recommendedName>
        <fullName evidence="12">ATP synthase subunit beta</fullName>
        <ecNumber evidence="12">7.1.2.2</ecNumber>
    </recommendedName>
    <alternativeName>
        <fullName evidence="12">ATP synthase F1 sector subunit beta</fullName>
    </alternativeName>
    <alternativeName>
        <fullName evidence="12">F-ATPase subunit beta</fullName>
    </alternativeName>
</protein>
<evidence type="ECO:0000256" key="11">
    <source>
        <dbReference type="ARBA" id="ARBA00023310"/>
    </source>
</evidence>
<keyword evidence="4 12" id="KW-0547">Nucleotide-binding</keyword>
<dbReference type="CDD" id="cd18110">
    <property type="entry name" value="ATP-synt_F1_beta_C"/>
    <property type="match status" value="1"/>
</dbReference>
<dbReference type="Proteomes" id="UP000325155">
    <property type="component" value="Chromosome"/>
</dbReference>
<dbReference type="Gene3D" id="3.40.50.300">
    <property type="entry name" value="P-loop containing nucleotide triphosphate hydrolases"/>
    <property type="match status" value="1"/>
</dbReference>
<accession>A0A5C0UGZ7</accession>
<evidence type="ECO:0000256" key="2">
    <source>
        <dbReference type="ARBA" id="ARBA00008936"/>
    </source>
</evidence>
<sequence>MNKNSTKNIGKISSIRGVVIDVLFEEASTPPIFNSLKVINPFNDKTIYLEVSAHLGNGYVRTIAMSDTLGLKRGLEVLDTQKGLEVPVGRDTLGRIFNATGETIDGRKEIIDTQKWPIHRKAPPFYMQAVNTEIFVTGIKVIDLLLPYVKGGKIGLFGGAGVGKTVLIMELINNMAQEHGGKAVFAGVGERIREGHELYNEMISEGLIDLQGKMSKVSLIYGQMNEPPGARARVAFGGITMAEYFRDVENQNVFFFVDNLFRFTQAGAETSMLLGRLPSAVGYQPTLATEMGALQERITSTKSNSITSIQAIYLPADDSTDPAPAAAFSHLDSITVLSRSMASIGIYPAIDPLASYSNALSPEIVGENHYKVATEVIRYLQKYHELKDTIAVLGLDELSSEDQAIVKRARKIQRFLSQPMFMAQSFSSIPGKYIDIADTINGCSMILEGKCDHISDSNFYMVGEIEEVFAKHESGGI</sequence>
<name>A0A5C0UGZ7_9PROT</name>
<evidence type="ECO:0000256" key="10">
    <source>
        <dbReference type="ARBA" id="ARBA00023196"/>
    </source>
</evidence>
<dbReference type="AlphaFoldDB" id="A0A5C0UGZ7"/>
<keyword evidence="3 12" id="KW-0813">Transport</keyword>
<proteinExistence type="inferred from homology"/>
<dbReference type="Pfam" id="PF02874">
    <property type="entry name" value="ATP-synt_ab_N"/>
    <property type="match status" value="1"/>
</dbReference>
<evidence type="ECO:0000256" key="6">
    <source>
        <dbReference type="ARBA" id="ARBA00022840"/>
    </source>
</evidence>
<dbReference type="EC" id="7.1.2.2" evidence="12"/>
<dbReference type="InterPro" id="IPR004100">
    <property type="entry name" value="ATPase_F1/V1/A1_a/bsu_N"/>
</dbReference>
<evidence type="ECO:0000256" key="5">
    <source>
        <dbReference type="ARBA" id="ARBA00022781"/>
    </source>
</evidence>
<keyword evidence="10 12" id="KW-0139">CF(1)</keyword>
<keyword evidence="5 12" id="KW-0375">Hydrogen ion transport</keyword>
<keyword evidence="12" id="KW-1003">Cell membrane</keyword>
<dbReference type="PANTHER" id="PTHR15184">
    <property type="entry name" value="ATP SYNTHASE"/>
    <property type="match status" value="1"/>
</dbReference>
<evidence type="ECO:0000256" key="8">
    <source>
        <dbReference type="ARBA" id="ARBA00023065"/>
    </source>
</evidence>
<evidence type="ECO:0000313" key="15">
    <source>
        <dbReference type="Proteomes" id="UP000325155"/>
    </source>
</evidence>
<keyword evidence="6 12" id="KW-0067">ATP-binding</keyword>
<evidence type="ECO:0000256" key="9">
    <source>
        <dbReference type="ARBA" id="ARBA00023136"/>
    </source>
</evidence>
<keyword evidence="8 12" id="KW-0406">Ion transport</keyword>
<dbReference type="FunFam" id="1.10.1140.10:FF:000005">
    <property type="entry name" value="ATP synthase subunit beta"/>
    <property type="match status" value="1"/>
</dbReference>
<comment type="subcellular location">
    <subcellularLocation>
        <location evidence="12">Cell membrane</location>
        <topology evidence="12">Peripheral membrane protein</topology>
    </subcellularLocation>
    <subcellularLocation>
        <location evidence="1">Membrane</location>
        <topology evidence="1">Peripheral membrane protein</topology>
    </subcellularLocation>
</comment>
<dbReference type="InterPro" id="IPR036121">
    <property type="entry name" value="ATPase_F1/V1/A1_a/bsu_N_sf"/>
</dbReference>
<dbReference type="CDD" id="cd01133">
    <property type="entry name" value="F1-ATPase_beta_CD"/>
    <property type="match status" value="1"/>
</dbReference>
<dbReference type="GO" id="GO:0005524">
    <property type="term" value="F:ATP binding"/>
    <property type="evidence" value="ECO:0007669"/>
    <property type="project" value="UniProtKB-UniRule"/>
</dbReference>
<keyword evidence="11 12" id="KW-0066">ATP synthesis</keyword>
<feature type="domain" description="AAA+ ATPase" evidence="13">
    <location>
        <begin position="150"/>
        <end position="342"/>
    </location>
</feature>
<evidence type="ECO:0000256" key="7">
    <source>
        <dbReference type="ARBA" id="ARBA00022967"/>
    </source>
</evidence>
<reference evidence="14 15" key="1">
    <citation type="submission" date="2019-08" db="EMBL/GenBank/DDBJ databases">
        <title>Highly reduced genomes of protist endosymbionts show evolutionary convergence.</title>
        <authorList>
            <person name="George E."/>
            <person name="Husnik F."/>
            <person name="Tashyreva D."/>
            <person name="Prokopchuk G."/>
            <person name="Horak A."/>
            <person name="Kwong W.K."/>
            <person name="Lukes J."/>
            <person name="Keeling P.J."/>
        </authorList>
    </citation>
    <scope>NUCLEOTIDE SEQUENCE [LARGE SCALE GENOMIC DNA]</scope>
    <source>
        <strain evidence="14">1605</strain>
    </source>
</reference>
<evidence type="ECO:0000256" key="4">
    <source>
        <dbReference type="ARBA" id="ARBA00022741"/>
    </source>
</evidence>
<dbReference type="Gene3D" id="2.40.10.170">
    <property type="match status" value="1"/>
</dbReference>
<dbReference type="PANTHER" id="PTHR15184:SF71">
    <property type="entry name" value="ATP SYNTHASE SUBUNIT BETA, MITOCHONDRIAL"/>
    <property type="match status" value="1"/>
</dbReference>
<dbReference type="KEGG" id="cip:FZC35_01970"/>
<evidence type="ECO:0000259" key="13">
    <source>
        <dbReference type="SMART" id="SM00382"/>
    </source>
</evidence>